<dbReference type="Proteomes" id="UP000070319">
    <property type="component" value="Unassembled WGS sequence"/>
</dbReference>
<evidence type="ECO:0008006" key="4">
    <source>
        <dbReference type="Google" id="ProtNLM"/>
    </source>
</evidence>
<dbReference type="AlphaFoldDB" id="A0A139LTA9"/>
<dbReference type="PATRIC" id="fig|329854.7.peg.610"/>
<dbReference type="EMBL" id="LTDF01000043">
    <property type="protein sequence ID" value="KXT54687.1"/>
    <property type="molecule type" value="Genomic_DNA"/>
</dbReference>
<organism evidence="2">
    <name type="scientific">Bacteroides intestinalis</name>
    <dbReference type="NCBI Taxonomy" id="329854"/>
    <lineage>
        <taxon>Bacteria</taxon>
        <taxon>Pseudomonadati</taxon>
        <taxon>Bacteroidota</taxon>
        <taxon>Bacteroidia</taxon>
        <taxon>Bacteroidales</taxon>
        <taxon>Bacteroidaceae</taxon>
        <taxon>Bacteroides</taxon>
    </lineage>
</organism>
<protein>
    <recommendedName>
        <fullName evidence="4">Glycosyl hydrolase family 76</fullName>
    </recommendedName>
</protein>
<dbReference type="GO" id="GO:0005975">
    <property type="term" value="P:carbohydrate metabolic process"/>
    <property type="evidence" value="ECO:0007669"/>
    <property type="project" value="InterPro"/>
</dbReference>
<dbReference type="InterPro" id="IPR008928">
    <property type="entry name" value="6-hairpin_glycosidase_sf"/>
</dbReference>
<dbReference type="Gene3D" id="1.50.10.20">
    <property type="match status" value="1"/>
</dbReference>
<gene>
    <name evidence="2" type="ORF">HMPREF2531_00609</name>
</gene>
<evidence type="ECO:0000313" key="2">
    <source>
        <dbReference type="EMBL" id="KXT54687.1"/>
    </source>
</evidence>
<feature type="chain" id="PRO_5007487569" description="Glycosyl hydrolase family 76" evidence="1">
    <location>
        <begin position="25"/>
        <end position="758"/>
    </location>
</feature>
<name>A0A139LTA9_9BACE</name>
<reference evidence="2 3" key="1">
    <citation type="submission" date="2016-02" db="EMBL/GenBank/DDBJ databases">
        <authorList>
            <person name="Wen L."/>
            <person name="He K."/>
            <person name="Yang H."/>
        </authorList>
    </citation>
    <scope>NUCLEOTIDE SEQUENCE [LARGE SCALE GENOMIC DNA]</scope>
    <source>
        <strain evidence="2 3">KLE1704</strain>
    </source>
</reference>
<evidence type="ECO:0000256" key="1">
    <source>
        <dbReference type="SAM" id="SignalP"/>
    </source>
</evidence>
<feature type="signal peptide" evidence="1">
    <location>
        <begin position="1"/>
        <end position="24"/>
    </location>
</feature>
<comment type="caution">
    <text evidence="2">The sequence shown here is derived from an EMBL/GenBank/DDBJ whole genome shotgun (WGS) entry which is preliminary data.</text>
</comment>
<accession>A0A139LTA9</accession>
<evidence type="ECO:0000313" key="3">
    <source>
        <dbReference type="Proteomes" id="UP000070319"/>
    </source>
</evidence>
<dbReference type="SUPFAM" id="SSF48208">
    <property type="entry name" value="Six-hairpin glycosidases"/>
    <property type="match status" value="1"/>
</dbReference>
<keyword evidence="1" id="KW-0732">Signal</keyword>
<proteinExistence type="predicted"/>
<sequence>MDNKIMKIIAVVFCLMLNAGCSDNDDLTEEPPGPVHNENISIGSGNPELILAWKENTGYTVTIAGWGQKYIPVDEAIVCLEVFPVGVQSSKWYRAAYQEAEKQNDRLVCKARIITDSGSDFEVTDIYTVAENEDRLRLSRVVDVMKASGKDHAFNSYFMVRNEVQQAITGCEYFIPSLIYKDESNLSESSIGADFTHDWILAREERMGLPLAMFRNKSSEVSVALADYNLNPVTFKEEVGMDHLVNADMHFGSLGFYLASQSPALVYCFPGSEGEHTYADGGGSRERRWARRSHPVRVGVEHAYMLELQFKKEAAFPKALEEHWKATFNLYNPEVLEVDNEDVMNYSLEVLDHYWLKDNDAPGFPFSVHLPSGEVNEISYSMGFVGMQIPCAYYLYRKGLETNNSIYTDKGEQILDFWAENSSAPNGMPRIWWDISPWNFFRNHNDLRNMQGGLEAMILAWSHAEKHFPGSKTNWLDYCRRSADWMVSRQHADGSWDKAFDNGGTSIDSGKLLTSCLIRFLTYMYIVTKEECYKTAAVKAGEFCYREIHEPYKYVGSVIDNPYVKDRESGQKIIEAFLCLYDLTEDEKWLEGASQAAYYTVTYMYAWNIPAAGGNNLMAWDSKKTTVGITIISTGHSGADCGLSYNSFEYLRLYVLTGDEYFLHIARLLEKNTKQTMDYDGTLGYAYRGLQTEALRLVTRWGDGVNLWLPWVTASALDPLFKIRDAYGDMDIERIGTESLSTLRQKDAVYAAHQGIIY</sequence>